<proteinExistence type="predicted"/>
<evidence type="ECO:0000313" key="3">
    <source>
        <dbReference type="Proteomes" id="UP000286415"/>
    </source>
</evidence>
<evidence type="ECO:0000313" key="2">
    <source>
        <dbReference type="EMBL" id="KAG5447239.1"/>
    </source>
</evidence>
<feature type="non-terminal residue" evidence="2">
    <location>
        <position position="1"/>
    </location>
</feature>
<dbReference type="AlphaFoldDB" id="A0A8T1MDY8"/>
<dbReference type="OrthoDB" id="4062651at2759"/>
<reference evidence="2 3" key="1">
    <citation type="journal article" date="2018" name="Biotechnol. Adv.">
        <title>Improved genomic resources and new bioinformatic workflow for the carcinogenic parasite Clonorchis sinensis: Biotechnological implications.</title>
        <authorList>
            <person name="Wang D."/>
            <person name="Korhonen P.K."/>
            <person name="Gasser R.B."/>
            <person name="Young N.D."/>
        </authorList>
    </citation>
    <scope>NUCLEOTIDE SEQUENCE [LARGE SCALE GENOMIC DNA]</scope>
    <source>
        <strain evidence="2">Cs-k2</strain>
    </source>
</reference>
<dbReference type="SUPFAM" id="SSF49785">
    <property type="entry name" value="Galactose-binding domain-like"/>
    <property type="match status" value="1"/>
</dbReference>
<protein>
    <recommendedName>
        <fullName evidence="1">Eph LBD domain-containing protein</fullName>
    </recommendedName>
</protein>
<comment type="caution">
    <text evidence="2">The sequence shown here is derived from an EMBL/GenBank/DDBJ whole genome shotgun (WGS) entry which is preliminary data.</text>
</comment>
<dbReference type="Gene3D" id="2.60.40.1770">
    <property type="entry name" value="ephrin a2 ectodomain"/>
    <property type="match status" value="1"/>
</dbReference>
<evidence type="ECO:0000259" key="1">
    <source>
        <dbReference type="PROSITE" id="PS51550"/>
    </source>
</evidence>
<gene>
    <name evidence="2" type="ORF">CSKR_113743</name>
</gene>
<name>A0A8T1MDY8_CLOSI</name>
<organism evidence="2 3">
    <name type="scientific">Clonorchis sinensis</name>
    <name type="common">Chinese liver fluke</name>
    <dbReference type="NCBI Taxonomy" id="79923"/>
    <lineage>
        <taxon>Eukaryota</taxon>
        <taxon>Metazoa</taxon>
        <taxon>Spiralia</taxon>
        <taxon>Lophotrochozoa</taxon>
        <taxon>Platyhelminthes</taxon>
        <taxon>Trematoda</taxon>
        <taxon>Digenea</taxon>
        <taxon>Opisthorchiida</taxon>
        <taxon>Opisthorchiata</taxon>
        <taxon>Opisthorchiidae</taxon>
        <taxon>Clonorchis</taxon>
    </lineage>
</organism>
<dbReference type="PROSITE" id="PS51550">
    <property type="entry name" value="EPH_LBD"/>
    <property type="match status" value="1"/>
</dbReference>
<dbReference type="Gene3D" id="2.60.120.260">
    <property type="entry name" value="Galactose-binding domain-like"/>
    <property type="match status" value="1"/>
</dbReference>
<feature type="non-terminal residue" evidence="2">
    <location>
        <position position="317"/>
    </location>
</feature>
<dbReference type="Proteomes" id="UP000286415">
    <property type="component" value="Unassembled WGS sequence"/>
</dbReference>
<dbReference type="InterPro" id="IPR008979">
    <property type="entry name" value="Galactose-bd-like_sf"/>
</dbReference>
<keyword evidence="3" id="KW-1185">Reference proteome</keyword>
<dbReference type="InterPro" id="IPR001090">
    <property type="entry name" value="Ephrin_rcpt_lig-bd_dom"/>
</dbReference>
<feature type="domain" description="Eph LBD" evidence="1">
    <location>
        <begin position="43"/>
        <end position="246"/>
    </location>
</feature>
<sequence>VNLSTRNFPVSFNVSGVLVIPGASSILRAVCIIAPRELSADPVQTILEDTRKTSWVDWQKNTPKFVGWRQHSRAGTGQLVYGVCERRILSPTVSNEAPTLLQPHRAVLMHTATAYDEYWLFSSMYPSGMGLSTHVDIVFQLQDCASNSTAAGEQLSSCHETIDLMIRYTNMSYRVTSPKGFELLQHVSHNGPHFEKNQLVVGFLRIFSVQFRANSEWFQLALRDRGSCILVDHIVVYRLSCARVEVNLIEFPETPSGHTGELQSIEGRCVVGAVQLNNSKVANQAFCLPNGKWRLYSDVHCVCNAGYELQSGRQSCE</sequence>
<accession>A0A8T1MDY8</accession>
<reference evidence="2 3" key="2">
    <citation type="journal article" date="2021" name="Genomics">
        <title>High-quality reference genome for Clonorchis sinensis.</title>
        <authorList>
            <person name="Young N.D."/>
            <person name="Stroehlein A.J."/>
            <person name="Kinkar L."/>
            <person name="Wang T."/>
            <person name="Sohn W.M."/>
            <person name="Chang B.C.H."/>
            <person name="Kaur P."/>
            <person name="Weisz D."/>
            <person name="Dudchenko O."/>
            <person name="Aiden E.L."/>
            <person name="Korhonen P.K."/>
            <person name="Gasser R.B."/>
        </authorList>
    </citation>
    <scope>NUCLEOTIDE SEQUENCE [LARGE SCALE GENOMIC DNA]</scope>
    <source>
        <strain evidence="2">Cs-k2</strain>
    </source>
</reference>
<dbReference type="Pfam" id="PF25599">
    <property type="entry name" value="Ephrin_CRD"/>
    <property type="match status" value="1"/>
</dbReference>
<dbReference type="EMBL" id="NIRI02000042">
    <property type="protein sequence ID" value="KAG5447239.1"/>
    <property type="molecule type" value="Genomic_DNA"/>
</dbReference>